<proteinExistence type="predicted"/>
<reference evidence="2" key="1">
    <citation type="journal article" date="2019" name="Sci. Rep.">
        <title>Draft genome of Tanacetum cinerariifolium, the natural source of mosquito coil.</title>
        <authorList>
            <person name="Yamashiro T."/>
            <person name="Shiraishi A."/>
            <person name="Satake H."/>
            <person name="Nakayama K."/>
        </authorList>
    </citation>
    <scope>NUCLEOTIDE SEQUENCE</scope>
</reference>
<evidence type="ECO:0000256" key="1">
    <source>
        <dbReference type="SAM" id="MobiDB-lite"/>
    </source>
</evidence>
<organism evidence="2">
    <name type="scientific">Tanacetum cinerariifolium</name>
    <name type="common">Dalmatian daisy</name>
    <name type="synonym">Chrysanthemum cinerariifolium</name>
    <dbReference type="NCBI Taxonomy" id="118510"/>
    <lineage>
        <taxon>Eukaryota</taxon>
        <taxon>Viridiplantae</taxon>
        <taxon>Streptophyta</taxon>
        <taxon>Embryophyta</taxon>
        <taxon>Tracheophyta</taxon>
        <taxon>Spermatophyta</taxon>
        <taxon>Magnoliopsida</taxon>
        <taxon>eudicotyledons</taxon>
        <taxon>Gunneridae</taxon>
        <taxon>Pentapetalae</taxon>
        <taxon>asterids</taxon>
        <taxon>campanulids</taxon>
        <taxon>Asterales</taxon>
        <taxon>Asteraceae</taxon>
        <taxon>Asteroideae</taxon>
        <taxon>Anthemideae</taxon>
        <taxon>Anthemidinae</taxon>
        <taxon>Tanacetum</taxon>
    </lineage>
</organism>
<name>A0A699VI80_TANCI</name>
<gene>
    <name evidence="2" type="ORF">Tci_905952</name>
</gene>
<comment type="caution">
    <text evidence="2">The sequence shown here is derived from an EMBL/GenBank/DDBJ whole genome shotgun (WGS) entry which is preliminary data.</text>
</comment>
<dbReference type="AlphaFoldDB" id="A0A699VI80"/>
<feature type="non-terminal residue" evidence="2">
    <location>
        <position position="78"/>
    </location>
</feature>
<feature type="non-terminal residue" evidence="2">
    <location>
        <position position="1"/>
    </location>
</feature>
<sequence>VKKLEKTVKSSQARRRARIVISDDEDDLEDSSKQGRKIAAIDQDLAISLVQHDAKIQERNKHDMEVDTAEPVYTASAA</sequence>
<accession>A0A699VI80</accession>
<evidence type="ECO:0000313" key="2">
    <source>
        <dbReference type="EMBL" id="GFD33983.1"/>
    </source>
</evidence>
<dbReference type="EMBL" id="BKCJ011441453">
    <property type="protein sequence ID" value="GFD33983.1"/>
    <property type="molecule type" value="Genomic_DNA"/>
</dbReference>
<protein>
    <submittedName>
        <fullName evidence="2">Uncharacterized protein</fullName>
    </submittedName>
</protein>
<feature type="region of interest" description="Disordered" evidence="1">
    <location>
        <begin position="58"/>
        <end position="78"/>
    </location>
</feature>